<keyword evidence="3" id="KW-0808">Transferase</keyword>
<dbReference type="InterPro" id="IPR050723">
    <property type="entry name" value="CFA/CMAS"/>
</dbReference>
<sequence>ARSAAFALVHRGITRGQLIIVDSEGKHVFGEEASECRVNLTVLDNAMWGQIFLSHDLGFAEAYMQGNLEVPDLKATLNARLFLDNRAGLTFMASSLNFLFELASSTLSNTIFRQNLVMARKSAELSYDISNVFMKCFLSKEMMYSAALWGDAEHGPRGDLNHGPTEGDLERAQDRKIQHFLKNARLVPGDRVLEIGSGWGAMAIAAGRMGCTVDSITLSKEQKKEADERIAAAGLSEFVRVHLCDYREMPPSFEHAFDACVSCEMLEVSVCACRGAYFEAIDWALKPDKATVVISVSTQPEDRYSEHQ</sequence>
<gene>
    <name evidence="6" type="ORF">FB45DRAFT_739302</name>
</gene>
<evidence type="ECO:0000256" key="2">
    <source>
        <dbReference type="ARBA" id="ARBA00022603"/>
    </source>
</evidence>
<evidence type="ECO:0000313" key="7">
    <source>
        <dbReference type="Proteomes" id="UP001221142"/>
    </source>
</evidence>
<dbReference type="PIRSF" id="PIRSF003085">
    <property type="entry name" value="CMAS"/>
    <property type="match status" value="1"/>
</dbReference>
<organism evidence="6 7">
    <name type="scientific">Roridomyces roridus</name>
    <dbReference type="NCBI Taxonomy" id="1738132"/>
    <lineage>
        <taxon>Eukaryota</taxon>
        <taxon>Fungi</taxon>
        <taxon>Dikarya</taxon>
        <taxon>Basidiomycota</taxon>
        <taxon>Agaricomycotina</taxon>
        <taxon>Agaricomycetes</taxon>
        <taxon>Agaricomycetidae</taxon>
        <taxon>Agaricales</taxon>
        <taxon>Marasmiineae</taxon>
        <taxon>Mycenaceae</taxon>
        <taxon>Roridomyces</taxon>
    </lineage>
</organism>
<dbReference type="GO" id="GO:0008610">
    <property type="term" value="P:lipid biosynthetic process"/>
    <property type="evidence" value="ECO:0007669"/>
    <property type="project" value="InterPro"/>
</dbReference>
<keyword evidence="5" id="KW-0443">Lipid metabolism</keyword>
<evidence type="ECO:0000256" key="3">
    <source>
        <dbReference type="ARBA" id="ARBA00022679"/>
    </source>
</evidence>
<dbReference type="EMBL" id="JARKIF010000005">
    <property type="protein sequence ID" value="KAJ7639298.1"/>
    <property type="molecule type" value="Genomic_DNA"/>
</dbReference>
<dbReference type="GO" id="GO:0032259">
    <property type="term" value="P:methylation"/>
    <property type="evidence" value="ECO:0007669"/>
    <property type="project" value="UniProtKB-KW"/>
</dbReference>
<comment type="caution">
    <text evidence="6">The sequence shown here is derived from an EMBL/GenBank/DDBJ whole genome shotgun (WGS) entry which is preliminary data.</text>
</comment>
<feature type="non-terminal residue" evidence="6">
    <location>
        <position position="1"/>
    </location>
</feature>
<evidence type="ECO:0000313" key="6">
    <source>
        <dbReference type="EMBL" id="KAJ7639298.1"/>
    </source>
</evidence>
<dbReference type="CDD" id="cd02440">
    <property type="entry name" value="AdoMet_MTases"/>
    <property type="match status" value="1"/>
</dbReference>
<keyword evidence="7" id="KW-1185">Reference proteome</keyword>
<keyword evidence="2" id="KW-0489">Methyltransferase</keyword>
<proteinExistence type="inferred from homology"/>
<evidence type="ECO:0000256" key="4">
    <source>
        <dbReference type="ARBA" id="ARBA00022691"/>
    </source>
</evidence>
<keyword evidence="4" id="KW-0949">S-adenosyl-L-methionine</keyword>
<dbReference type="Pfam" id="PF02353">
    <property type="entry name" value="CMAS"/>
    <property type="match status" value="1"/>
</dbReference>
<dbReference type="Gene3D" id="3.40.50.150">
    <property type="entry name" value="Vaccinia Virus protein VP39"/>
    <property type="match status" value="1"/>
</dbReference>
<dbReference type="SUPFAM" id="SSF53335">
    <property type="entry name" value="S-adenosyl-L-methionine-dependent methyltransferases"/>
    <property type="match status" value="1"/>
</dbReference>
<protein>
    <submittedName>
        <fullName evidence="6">Mycolic acid cyclopropane synthetase-domain-containing protein</fullName>
    </submittedName>
</protein>
<dbReference type="Proteomes" id="UP001221142">
    <property type="component" value="Unassembled WGS sequence"/>
</dbReference>
<dbReference type="AlphaFoldDB" id="A0AAD7C5K5"/>
<evidence type="ECO:0000256" key="5">
    <source>
        <dbReference type="ARBA" id="ARBA00023098"/>
    </source>
</evidence>
<dbReference type="InterPro" id="IPR029063">
    <property type="entry name" value="SAM-dependent_MTases_sf"/>
</dbReference>
<dbReference type="PANTHER" id="PTHR43667:SF2">
    <property type="entry name" value="FATTY ACID C-METHYL TRANSFERASE"/>
    <property type="match status" value="1"/>
</dbReference>
<dbReference type="GO" id="GO:0008168">
    <property type="term" value="F:methyltransferase activity"/>
    <property type="evidence" value="ECO:0007669"/>
    <property type="project" value="UniProtKB-KW"/>
</dbReference>
<dbReference type="InterPro" id="IPR003333">
    <property type="entry name" value="CMAS"/>
</dbReference>
<accession>A0AAD7C5K5</accession>
<dbReference type="PANTHER" id="PTHR43667">
    <property type="entry name" value="CYCLOPROPANE-FATTY-ACYL-PHOSPHOLIPID SYNTHASE"/>
    <property type="match status" value="1"/>
</dbReference>
<name>A0AAD7C5K5_9AGAR</name>
<comment type="similarity">
    <text evidence="1">Belongs to the CFA/CMAS family.</text>
</comment>
<reference evidence="6" key="1">
    <citation type="submission" date="2023-03" db="EMBL/GenBank/DDBJ databases">
        <title>Massive genome expansion in bonnet fungi (Mycena s.s.) driven by repeated elements and novel gene families across ecological guilds.</title>
        <authorList>
            <consortium name="Lawrence Berkeley National Laboratory"/>
            <person name="Harder C.B."/>
            <person name="Miyauchi S."/>
            <person name="Viragh M."/>
            <person name="Kuo A."/>
            <person name="Thoen E."/>
            <person name="Andreopoulos B."/>
            <person name="Lu D."/>
            <person name="Skrede I."/>
            <person name="Drula E."/>
            <person name="Henrissat B."/>
            <person name="Morin E."/>
            <person name="Kohler A."/>
            <person name="Barry K."/>
            <person name="LaButti K."/>
            <person name="Morin E."/>
            <person name="Salamov A."/>
            <person name="Lipzen A."/>
            <person name="Mereny Z."/>
            <person name="Hegedus B."/>
            <person name="Baldrian P."/>
            <person name="Stursova M."/>
            <person name="Weitz H."/>
            <person name="Taylor A."/>
            <person name="Grigoriev I.V."/>
            <person name="Nagy L.G."/>
            <person name="Martin F."/>
            <person name="Kauserud H."/>
        </authorList>
    </citation>
    <scope>NUCLEOTIDE SEQUENCE</scope>
    <source>
        <strain evidence="6">9284</strain>
    </source>
</reference>
<evidence type="ECO:0000256" key="1">
    <source>
        <dbReference type="ARBA" id="ARBA00010815"/>
    </source>
</evidence>